<keyword evidence="1" id="KW-0472">Membrane</keyword>
<keyword evidence="1" id="KW-0812">Transmembrane</keyword>
<feature type="transmembrane region" description="Helical" evidence="1">
    <location>
        <begin position="91"/>
        <end position="112"/>
    </location>
</feature>
<accession>A0A150MBU2</accession>
<dbReference type="AlphaFoldDB" id="A0A150MBU2"/>
<dbReference type="InterPro" id="IPR009214">
    <property type="entry name" value="DUF1129"/>
</dbReference>
<dbReference type="RefSeq" id="WP_062679283.1">
    <property type="nucleotide sequence ID" value="NZ_LQYW01000187.1"/>
</dbReference>
<sequence length="230" mass="26398">MNAKDLVALNNEKRKQLNEHNRNYYEDMLVYIRSHLLLSEQQSEELLMELLDHLLEAQKHGKSAEDVFGKDPKAYCDELIRQLPKEKKRNIYAFIGYLAIRLFALIALATGAVELAAELFTDVDDTVYLGKVFVLFVIDFAVILLVVALVMHSVRKFVFRDVSSTFSSKVKEFLVVLIAFCLVIGIFVLAERIVPEFGYRIEAGGMVRILFGLFVLAMTWLLNKKFRITK</sequence>
<reference evidence="2 3" key="1">
    <citation type="submission" date="2016-01" db="EMBL/GenBank/DDBJ databases">
        <title>Draft Genome Sequences of Seven Thermophilic Sporeformers Isolated from Foods.</title>
        <authorList>
            <person name="Berendsen E.M."/>
            <person name="Wells-Bennik M.H."/>
            <person name="Krawcyk A.O."/>
            <person name="De Jong A."/>
            <person name="Holsappel S."/>
            <person name="Eijlander R.T."/>
            <person name="Kuipers O.P."/>
        </authorList>
    </citation>
    <scope>NUCLEOTIDE SEQUENCE [LARGE SCALE GENOMIC DNA]</scope>
    <source>
        <strain evidence="2 3">B4110</strain>
    </source>
</reference>
<dbReference type="PANTHER" id="PTHR41307">
    <property type="entry name" value="MEMBRANE PROTEIN-RELATED"/>
    <property type="match status" value="1"/>
</dbReference>
<evidence type="ECO:0000313" key="3">
    <source>
        <dbReference type="Proteomes" id="UP000075324"/>
    </source>
</evidence>
<dbReference type="Gene3D" id="1.10.1900.10">
    <property type="entry name" value="c-terminal domain of poly(a) binding protein"/>
    <property type="match status" value="1"/>
</dbReference>
<dbReference type="EMBL" id="LQYW01000187">
    <property type="protein sequence ID" value="KYD21888.1"/>
    <property type="molecule type" value="Genomic_DNA"/>
</dbReference>
<feature type="transmembrane region" description="Helical" evidence="1">
    <location>
        <begin position="206"/>
        <end position="223"/>
    </location>
</feature>
<dbReference type="Proteomes" id="UP000075324">
    <property type="component" value="Unassembled WGS sequence"/>
</dbReference>
<dbReference type="SUPFAM" id="SSF158560">
    <property type="entry name" value="BH3980-like"/>
    <property type="match status" value="1"/>
</dbReference>
<comment type="caution">
    <text evidence="2">The sequence shown here is derived from an EMBL/GenBank/DDBJ whole genome shotgun (WGS) entry which is preliminary data.</text>
</comment>
<evidence type="ECO:0000313" key="2">
    <source>
        <dbReference type="EMBL" id="KYD21888.1"/>
    </source>
</evidence>
<keyword evidence="1" id="KW-1133">Transmembrane helix</keyword>
<name>A0A150MBU2_9BACL</name>
<proteinExistence type="predicted"/>
<evidence type="ECO:0000256" key="1">
    <source>
        <dbReference type="SAM" id="Phobius"/>
    </source>
</evidence>
<protein>
    <recommendedName>
        <fullName evidence="4">DUF1129 domain-containing protein</fullName>
    </recommendedName>
</protein>
<dbReference type="PANTHER" id="PTHR41307:SF1">
    <property type="entry name" value="MEMBRANE PROTEIN"/>
    <property type="match status" value="1"/>
</dbReference>
<dbReference type="PATRIC" id="fig|153151.4.peg.2361"/>
<gene>
    <name evidence="2" type="ORF">B4110_0215</name>
</gene>
<organism evidence="2 3">
    <name type="scientific">Parageobacillus toebii</name>
    <dbReference type="NCBI Taxonomy" id="153151"/>
    <lineage>
        <taxon>Bacteria</taxon>
        <taxon>Bacillati</taxon>
        <taxon>Bacillota</taxon>
        <taxon>Bacilli</taxon>
        <taxon>Bacillales</taxon>
        <taxon>Anoxybacillaceae</taxon>
        <taxon>Parageobacillus</taxon>
    </lineage>
</organism>
<evidence type="ECO:0008006" key="4">
    <source>
        <dbReference type="Google" id="ProtNLM"/>
    </source>
</evidence>
<dbReference type="Pfam" id="PF06570">
    <property type="entry name" value="DUF1129"/>
    <property type="match status" value="1"/>
</dbReference>
<feature type="transmembrane region" description="Helical" evidence="1">
    <location>
        <begin position="173"/>
        <end position="194"/>
    </location>
</feature>
<feature type="transmembrane region" description="Helical" evidence="1">
    <location>
        <begin position="132"/>
        <end position="152"/>
    </location>
</feature>